<keyword evidence="6 9" id="KW-0472">Membrane</keyword>
<evidence type="ECO:0000256" key="4">
    <source>
        <dbReference type="ARBA" id="ARBA00022982"/>
    </source>
</evidence>
<dbReference type="Gene3D" id="2.60.40.420">
    <property type="entry name" value="Cupredoxins - blue copper proteins"/>
    <property type="match status" value="1"/>
</dbReference>
<evidence type="ECO:0000256" key="6">
    <source>
        <dbReference type="ARBA" id="ARBA00023136"/>
    </source>
</evidence>
<dbReference type="InterPro" id="IPR008972">
    <property type="entry name" value="Cupredoxin"/>
</dbReference>
<dbReference type="AlphaFoldDB" id="A0A285MZ80"/>
<evidence type="ECO:0000256" key="1">
    <source>
        <dbReference type="ARBA" id="ARBA00004370"/>
    </source>
</evidence>
<feature type="binding site" evidence="7">
    <location>
        <position position="96"/>
    </location>
    <ligand>
        <name>Cu cation</name>
        <dbReference type="ChEBI" id="CHEBI:23378"/>
    </ligand>
</feature>
<feature type="binding site" evidence="7">
    <location>
        <position position="144"/>
    </location>
    <ligand>
        <name>Cu cation</name>
        <dbReference type="ChEBI" id="CHEBI:23378"/>
    </ligand>
</feature>
<keyword evidence="9" id="KW-0812">Transmembrane</keyword>
<keyword evidence="3 7" id="KW-0479">Metal-binding</keyword>
<dbReference type="PRINTS" id="PR00157">
    <property type="entry name" value="PLASTOCYANIN"/>
</dbReference>
<feature type="compositionally biased region" description="Gly residues" evidence="8">
    <location>
        <begin position="34"/>
        <end position="60"/>
    </location>
</feature>
<evidence type="ECO:0000256" key="2">
    <source>
        <dbReference type="ARBA" id="ARBA00022448"/>
    </source>
</evidence>
<keyword evidence="5 7" id="KW-0186">Copper</keyword>
<sequence length="214" mass="21193">MKTASGVSAAAAAAGAAGSSAAAQDAPALQQEGNGSGGNASGNASGGGNQSGNQSGGGGTTHEVIVGPGGDLVFDPAEVTIAPGDTVVWTWDSDNHNIAPTSVPGEAEWEGYPEISGPGTEYSHTFETTGTYEYVCQPHAASGMEGSVVVQEGGGGGGGGGAAAEFDPHNLGVPIQKHYIGAATFLAIFATFGFTFYLLKYGESANTSYPNKKS</sequence>
<evidence type="ECO:0000313" key="11">
    <source>
        <dbReference type="EMBL" id="SNZ02502.1"/>
    </source>
</evidence>
<keyword evidence="9" id="KW-1133">Transmembrane helix</keyword>
<dbReference type="EMBL" id="OBEJ01000001">
    <property type="protein sequence ID" value="SNZ02502.1"/>
    <property type="molecule type" value="Genomic_DNA"/>
</dbReference>
<keyword evidence="12" id="KW-1185">Reference proteome</keyword>
<dbReference type="SUPFAM" id="SSF49503">
    <property type="entry name" value="Cupredoxins"/>
    <property type="match status" value="1"/>
</dbReference>
<evidence type="ECO:0000256" key="3">
    <source>
        <dbReference type="ARBA" id="ARBA00022723"/>
    </source>
</evidence>
<comment type="subcellular location">
    <subcellularLocation>
        <location evidence="1">Membrane</location>
    </subcellularLocation>
</comment>
<evidence type="ECO:0000256" key="8">
    <source>
        <dbReference type="SAM" id="MobiDB-lite"/>
    </source>
</evidence>
<keyword evidence="4" id="KW-0249">Electron transport</keyword>
<feature type="binding site" evidence="7">
    <location>
        <position position="136"/>
    </location>
    <ligand>
        <name>Cu cation</name>
        <dbReference type="ChEBI" id="CHEBI:23378"/>
    </ligand>
</feature>
<feature type="compositionally biased region" description="Low complexity" evidence="8">
    <location>
        <begin position="1"/>
        <end position="23"/>
    </location>
</feature>
<dbReference type="Pfam" id="PF00127">
    <property type="entry name" value="Copper-bind"/>
    <property type="match status" value="1"/>
</dbReference>
<organism evidence="11 12">
    <name type="scientific">Natronoarchaeum philippinense</name>
    <dbReference type="NCBI Taxonomy" id="558529"/>
    <lineage>
        <taxon>Archaea</taxon>
        <taxon>Methanobacteriati</taxon>
        <taxon>Methanobacteriota</taxon>
        <taxon>Stenosarchaea group</taxon>
        <taxon>Halobacteria</taxon>
        <taxon>Halobacteriales</taxon>
        <taxon>Natronoarchaeaceae</taxon>
    </lineage>
</organism>
<dbReference type="PANTHER" id="PTHR34192:SF10">
    <property type="entry name" value="PLASTOCYANIN MAJOR ISOFORM, CHLOROPLASTIC-RELATED"/>
    <property type="match status" value="1"/>
</dbReference>
<dbReference type="Proteomes" id="UP000219453">
    <property type="component" value="Unassembled WGS sequence"/>
</dbReference>
<reference evidence="11 12" key="1">
    <citation type="submission" date="2017-09" db="EMBL/GenBank/DDBJ databases">
        <authorList>
            <person name="Ehlers B."/>
            <person name="Leendertz F.H."/>
        </authorList>
    </citation>
    <scope>NUCLEOTIDE SEQUENCE [LARGE SCALE GENOMIC DNA]</scope>
    <source>
        <strain evidence="11 12">DSM 27208</strain>
    </source>
</reference>
<protein>
    <submittedName>
        <fullName evidence="11">Plastocyanin</fullName>
    </submittedName>
</protein>
<dbReference type="PANTHER" id="PTHR34192">
    <property type="entry name" value="PLASTOCYANIN MAJOR ISOFORM, CHLOROPLASTIC-RELATED"/>
    <property type="match status" value="1"/>
</dbReference>
<feature type="domain" description="Blue (type 1) copper" evidence="10">
    <location>
        <begin position="67"/>
        <end position="151"/>
    </location>
</feature>
<dbReference type="GO" id="GO:0005507">
    <property type="term" value="F:copper ion binding"/>
    <property type="evidence" value="ECO:0007669"/>
    <property type="project" value="InterPro"/>
</dbReference>
<feature type="region of interest" description="Disordered" evidence="8">
    <location>
        <begin position="1"/>
        <end position="71"/>
    </location>
</feature>
<evidence type="ECO:0000313" key="12">
    <source>
        <dbReference type="Proteomes" id="UP000219453"/>
    </source>
</evidence>
<dbReference type="InterPro" id="IPR002387">
    <property type="entry name" value="Plastocyanin"/>
</dbReference>
<dbReference type="GO" id="GO:0009055">
    <property type="term" value="F:electron transfer activity"/>
    <property type="evidence" value="ECO:0007669"/>
    <property type="project" value="InterPro"/>
</dbReference>
<evidence type="ECO:0000256" key="9">
    <source>
        <dbReference type="SAM" id="Phobius"/>
    </source>
</evidence>
<proteinExistence type="predicted"/>
<dbReference type="InterPro" id="IPR000923">
    <property type="entry name" value="BlueCu_1"/>
</dbReference>
<feature type="transmembrane region" description="Helical" evidence="9">
    <location>
        <begin position="179"/>
        <end position="199"/>
    </location>
</feature>
<gene>
    <name evidence="11" type="ORF">SAMN06269185_0038</name>
</gene>
<dbReference type="GO" id="GO:0016020">
    <property type="term" value="C:membrane"/>
    <property type="evidence" value="ECO:0007669"/>
    <property type="project" value="UniProtKB-SubCell"/>
</dbReference>
<accession>A0A285MZ80</accession>
<keyword evidence="2" id="KW-0813">Transport</keyword>
<evidence type="ECO:0000259" key="10">
    <source>
        <dbReference type="Pfam" id="PF00127"/>
    </source>
</evidence>
<dbReference type="CDD" id="cd04220">
    <property type="entry name" value="Halocyanin"/>
    <property type="match status" value="1"/>
</dbReference>
<feature type="binding site" evidence="7">
    <location>
        <position position="139"/>
    </location>
    <ligand>
        <name>Cu cation</name>
        <dbReference type="ChEBI" id="CHEBI:23378"/>
    </ligand>
</feature>
<comment type="cofactor">
    <cofactor evidence="7">
        <name>Cu(2+)</name>
        <dbReference type="ChEBI" id="CHEBI:29036"/>
    </cofactor>
    <text evidence="7">The crystal structure with reduced Cu(1+) has also been determined.</text>
</comment>
<dbReference type="PROSITE" id="PS00196">
    <property type="entry name" value="COPPER_BLUE"/>
    <property type="match status" value="1"/>
</dbReference>
<dbReference type="InterPro" id="IPR028871">
    <property type="entry name" value="BlueCu_1_BS"/>
</dbReference>
<evidence type="ECO:0000256" key="7">
    <source>
        <dbReference type="PIRSR" id="PIRSR602387-1"/>
    </source>
</evidence>
<name>A0A285MZ80_NATPI</name>
<evidence type="ECO:0000256" key="5">
    <source>
        <dbReference type="ARBA" id="ARBA00023008"/>
    </source>
</evidence>